<reference evidence="3 4" key="1">
    <citation type="journal article" date="2015" name="Plant Cell">
        <title>Oil accumulation by the oleaginous diatom Fistulifera solaris as revealed by the genome and transcriptome.</title>
        <authorList>
            <person name="Tanaka T."/>
            <person name="Maeda Y."/>
            <person name="Veluchamy A."/>
            <person name="Tanaka M."/>
            <person name="Abida H."/>
            <person name="Marechal E."/>
            <person name="Bowler C."/>
            <person name="Muto M."/>
            <person name="Sunaga Y."/>
            <person name="Tanaka M."/>
            <person name="Yoshino T."/>
            <person name="Taniguchi T."/>
            <person name="Fukuda Y."/>
            <person name="Nemoto M."/>
            <person name="Matsumoto M."/>
            <person name="Wong P.S."/>
            <person name="Aburatani S."/>
            <person name="Fujibuchi W."/>
        </authorList>
    </citation>
    <scope>NUCLEOTIDE SEQUENCE [LARGE SCALE GENOMIC DNA]</scope>
    <source>
        <strain evidence="3 4">JPCC DA0580</strain>
    </source>
</reference>
<organism evidence="3 4">
    <name type="scientific">Fistulifera solaris</name>
    <name type="common">Oleaginous diatom</name>
    <dbReference type="NCBI Taxonomy" id="1519565"/>
    <lineage>
        <taxon>Eukaryota</taxon>
        <taxon>Sar</taxon>
        <taxon>Stramenopiles</taxon>
        <taxon>Ochrophyta</taxon>
        <taxon>Bacillariophyta</taxon>
        <taxon>Bacillariophyceae</taxon>
        <taxon>Bacillariophycidae</taxon>
        <taxon>Naviculales</taxon>
        <taxon>Naviculaceae</taxon>
        <taxon>Fistulifera</taxon>
    </lineage>
</organism>
<dbReference type="InParanoid" id="A0A1Z5KTA8"/>
<feature type="signal peptide" evidence="2">
    <location>
        <begin position="1"/>
        <end position="19"/>
    </location>
</feature>
<dbReference type="InterPro" id="IPR035992">
    <property type="entry name" value="Ricin_B-like_lectins"/>
</dbReference>
<feature type="compositionally biased region" description="Low complexity" evidence="1">
    <location>
        <begin position="103"/>
        <end position="112"/>
    </location>
</feature>
<dbReference type="CDD" id="cd00161">
    <property type="entry name" value="beta-trefoil_Ricin-like"/>
    <property type="match status" value="1"/>
</dbReference>
<proteinExistence type="predicted"/>
<name>A0A1Z5KTA8_FISSO</name>
<evidence type="ECO:0000313" key="4">
    <source>
        <dbReference type="Proteomes" id="UP000198406"/>
    </source>
</evidence>
<keyword evidence="4" id="KW-1185">Reference proteome</keyword>
<gene>
    <name evidence="3" type="ORF">FisN_24Lh022</name>
</gene>
<accession>A0A1Z5KTA8</accession>
<comment type="caution">
    <text evidence="3">The sequence shown here is derived from an EMBL/GenBank/DDBJ whole genome shotgun (WGS) entry which is preliminary data.</text>
</comment>
<evidence type="ECO:0000256" key="1">
    <source>
        <dbReference type="SAM" id="MobiDB-lite"/>
    </source>
</evidence>
<feature type="region of interest" description="Disordered" evidence="1">
    <location>
        <begin position="99"/>
        <end position="119"/>
    </location>
</feature>
<evidence type="ECO:0000313" key="3">
    <source>
        <dbReference type="EMBL" id="GAX29570.1"/>
    </source>
</evidence>
<sequence>MKLLLKNLLLSSLLAFALATDEETNLQQFLRKLQTAAKIVSKTSDLGLCEGDCSNDASCRGDLVCHQRNAGDSAPGCTLTSNQRKSRADFCVAARGGSPNPAPVAAPVRSPPTGGGGGGGGGNSFALKMYWQSDYYWQEEKKERKWCLNCKGGCNAGSEIAIYDCADSPTQWQFVSRGPNEVQIKVANRDVCIQEKAGNDLELENCDSSNQKQRFIANGGSFNDRRFEVSPKQRRGWCMTQRHHPRTNEAVNIEPCTTARRSDTSYWNKY</sequence>
<dbReference type="EMBL" id="BDSP01000292">
    <property type="protein sequence ID" value="GAX29570.1"/>
    <property type="molecule type" value="Genomic_DNA"/>
</dbReference>
<evidence type="ECO:0000256" key="2">
    <source>
        <dbReference type="SAM" id="SignalP"/>
    </source>
</evidence>
<dbReference type="PROSITE" id="PS50231">
    <property type="entry name" value="RICIN_B_LECTIN"/>
    <property type="match status" value="1"/>
</dbReference>
<keyword evidence="2" id="KW-0732">Signal</keyword>
<dbReference type="SUPFAM" id="SSF50370">
    <property type="entry name" value="Ricin B-like lectins"/>
    <property type="match status" value="1"/>
</dbReference>
<dbReference type="Proteomes" id="UP000198406">
    <property type="component" value="Unassembled WGS sequence"/>
</dbReference>
<feature type="chain" id="PRO_5013300905" evidence="2">
    <location>
        <begin position="20"/>
        <end position="270"/>
    </location>
</feature>
<dbReference type="AlphaFoldDB" id="A0A1Z5KTA8"/>
<protein>
    <submittedName>
        <fullName evidence="3">Uncharacterized protein</fullName>
    </submittedName>
</protein>
<dbReference type="Gene3D" id="2.80.10.50">
    <property type="match status" value="1"/>
</dbReference>
<dbReference type="OrthoDB" id="46933at2759"/>